<dbReference type="EMBL" id="CAKMRJ010002223">
    <property type="protein sequence ID" value="CAH1426202.1"/>
    <property type="molecule type" value="Genomic_DNA"/>
</dbReference>
<accession>A0AAU9MIB7</accession>
<sequence length="118" mass="13583">MSKPCKTHWNVVEGILWYLHVTQDKWIVFICVGRVYDLISYWESDYASDEDRLKSPSGYLFNFGRTPISWRSGLQTMIALSTTGAEFIATVKAMKEALYLKQLFSYFGFYHGFGGGEL</sequence>
<dbReference type="PANTHER" id="PTHR11439:SF483">
    <property type="entry name" value="PEPTIDE SYNTHASE GLIP-LIKE, PUTATIVE (AFU_ORTHOLOGUE AFUA_3G12920)-RELATED"/>
    <property type="match status" value="1"/>
</dbReference>
<name>A0AAU9MIB7_9ASTR</name>
<organism evidence="1 2">
    <name type="scientific">Lactuca virosa</name>
    <dbReference type="NCBI Taxonomy" id="75947"/>
    <lineage>
        <taxon>Eukaryota</taxon>
        <taxon>Viridiplantae</taxon>
        <taxon>Streptophyta</taxon>
        <taxon>Embryophyta</taxon>
        <taxon>Tracheophyta</taxon>
        <taxon>Spermatophyta</taxon>
        <taxon>Magnoliopsida</taxon>
        <taxon>eudicotyledons</taxon>
        <taxon>Gunneridae</taxon>
        <taxon>Pentapetalae</taxon>
        <taxon>asterids</taxon>
        <taxon>campanulids</taxon>
        <taxon>Asterales</taxon>
        <taxon>Asteraceae</taxon>
        <taxon>Cichorioideae</taxon>
        <taxon>Cichorieae</taxon>
        <taxon>Lactucinae</taxon>
        <taxon>Lactuca</taxon>
    </lineage>
</organism>
<gene>
    <name evidence="1" type="ORF">LVIROSA_LOCUS13293</name>
</gene>
<dbReference type="CDD" id="cd09272">
    <property type="entry name" value="RNase_HI_RT_Ty1"/>
    <property type="match status" value="1"/>
</dbReference>
<reference evidence="1 2" key="1">
    <citation type="submission" date="2022-01" db="EMBL/GenBank/DDBJ databases">
        <authorList>
            <person name="Xiong W."/>
            <person name="Schranz E."/>
        </authorList>
    </citation>
    <scope>NUCLEOTIDE SEQUENCE [LARGE SCALE GENOMIC DNA]</scope>
</reference>
<comment type="caution">
    <text evidence="1">The sequence shown here is derived from an EMBL/GenBank/DDBJ whole genome shotgun (WGS) entry which is preliminary data.</text>
</comment>
<protein>
    <submittedName>
        <fullName evidence="1">Uncharacterized protein</fullName>
    </submittedName>
</protein>
<evidence type="ECO:0000313" key="2">
    <source>
        <dbReference type="Proteomes" id="UP001157418"/>
    </source>
</evidence>
<dbReference type="AlphaFoldDB" id="A0AAU9MIB7"/>
<keyword evidence="2" id="KW-1185">Reference proteome</keyword>
<evidence type="ECO:0000313" key="1">
    <source>
        <dbReference type="EMBL" id="CAH1426202.1"/>
    </source>
</evidence>
<proteinExistence type="predicted"/>
<dbReference type="PANTHER" id="PTHR11439">
    <property type="entry name" value="GAG-POL-RELATED RETROTRANSPOSON"/>
    <property type="match status" value="1"/>
</dbReference>
<dbReference type="Proteomes" id="UP001157418">
    <property type="component" value="Unassembled WGS sequence"/>
</dbReference>